<dbReference type="InterPro" id="IPR003774">
    <property type="entry name" value="AlgH-like"/>
</dbReference>
<dbReference type="PANTHER" id="PTHR31984:SF17">
    <property type="entry name" value="TRANSCRIPTIONAL REGULATOR"/>
    <property type="match status" value="1"/>
</dbReference>
<dbReference type="EMBL" id="CAKOGP040001758">
    <property type="protein sequence ID" value="CAJ1949847.1"/>
    <property type="molecule type" value="Genomic_DNA"/>
</dbReference>
<keyword evidence="4" id="KW-1185">Reference proteome</keyword>
<dbReference type="Gene3D" id="3.40.1740.10">
    <property type="entry name" value="VC0467-like"/>
    <property type="match status" value="1"/>
</dbReference>
<gene>
    <name evidence="3" type="ORF">CYCCA115_LOCUS12301</name>
</gene>
<evidence type="ECO:0000256" key="2">
    <source>
        <dbReference type="SAM" id="SignalP"/>
    </source>
</evidence>
<feature type="region of interest" description="Disordered" evidence="1">
    <location>
        <begin position="163"/>
        <end position="190"/>
    </location>
</feature>
<feature type="region of interest" description="Disordered" evidence="1">
    <location>
        <begin position="64"/>
        <end position="89"/>
    </location>
</feature>
<accession>A0AAD2PUE4</accession>
<evidence type="ECO:0000256" key="1">
    <source>
        <dbReference type="SAM" id="MobiDB-lite"/>
    </source>
</evidence>
<sequence>MQHCGFLCVLIVTFLVAISNAFSTAPIAYKCQRHTDVSVISRTPLKVDSSSFVLRSSFFDSFEDFKDEDDDDEDEDDEDDEDEYSDMDQQSIAAFRSKMGSLFGDEGSEDESSSVDELINYARSQSEGDKKEELVKDWATPAKTIKPGVVLLANPDAFCELPDTSKTSVSPDPSLLSKYGLVRPPPRDLGPDRQADLLPVIVVVEQDQFTTKGVLLNRRTGYLLGDLEQPDPKVGESMQILEKFCIQPLWFGGTDNSSSGLDMLHRCETVHEATKITEDGMYWGGDPAQAQEAMEDPSLGRIVTGFDFKFFVQNTQWLTKSLEQQYEEGIWIPSEVSAEVLFKSRDRMGTQKAKPLWTEVMELMGGEYQDMKDTFYHGDSD</sequence>
<keyword evidence="2" id="KW-0732">Signal</keyword>
<name>A0AAD2PUE4_9STRA</name>
<reference evidence="3" key="1">
    <citation type="submission" date="2023-08" db="EMBL/GenBank/DDBJ databases">
        <authorList>
            <person name="Audoor S."/>
            <person name="Bilcke G."/>
        </authorList>
    </citation>
    <scope>NUCLEOTIDE SEQUENCE</scope>
</reference>
<feature type="signal peptide" evidence="2">
    <location>
        <begin position="1"/>
        <end position="21"/>
    </location>
</feature>
<dbReference type="Proteomes" id="UP001295423">
    <property type="component" value="Unassembled WGS sequence"/>
</dbReference>
<dbReference type="SUPFAM" id="SSF143456">
    <property type="entry name" value="VC0467-like"/>
    <property type="match status" value="1"/>
</dbReference>
<dbReference type="PANTHER" id="PTHR31984">
    <property type="entry name" value="TRANSPORTER, PUTATIVE (DUF179)-RELATED"/>
    <property type="match status" value="1"/>
</dbReference>
<dbReference type="Pfam" id="PF02622">
    <property type="entry name" value="DUF179"/>
    <property type="match status" value="1"/>
</dbReference>
<protein>
    <submittedName>
        <fullName evidence="3">Uncharacterized protein</fullName>
    </submittedName>
</protein>
<feature type="compositionally biased region" description="Acidic residues" evidence="1">
    <location>
        <begin position="64"/>
        <end position="86"/>
    </location>
</feature>
<feature type="chain" id="PRO_5041899318" evidence="2">
    <location>
        <begin position="22"/>
        <end position="381"/>
    </location>
</feature>
<evidence type="ECO:0000313" key="3">
    <source>
        <dbReference type="EMBL" id="CAJ1949847.1"/>
    </source>
</evidence>
<comment type="caution">
    <text evidence="3">The sequence shown here is derived from an EMBL/GenBank/DDBJ whole genome shotgun (WGS) entry which is preliminary data.</text>
</comment>
<evidence type="ECO:0000313" key="4">
    <source>
        <dbReference type="Proteomes" id="UP001295423"/>
    </source>
</evidence>
<organism evidence="3 4">
    <name type="scientific">Cylindrotheca closterium</name>
    <dbReference type="NCBI Taxonomy" id="2856"/>
    <lineage>
        <taxon>Eukaryota</taxon>
        <taxon>Sar</taxon>
        <taxon>Stramenopiles</taxon>
        <taxon>Ochrophyta</taxon>
        <taxon>Bacillariophyta</taxon>
        <taxon>Bacillariophyceae</taxon>
        <taxon>Bacillariophycidae</taxon>
        <taxon>Bacillariales</taxon>
        <taxon>Bacillariaceae</taxon>
        <taxon>Cylindrotheca</taxon>
    </lineage>
</organism>
<dbReference type="AlphaFoldDB" id="A0AAD2PUE4"/>
<proteinExistence type="predicted"/>